<accession>A0ABY4S6T9</accession>
<keyword evidence="1" id="KW-0472">Membrane</keyword>
<reference evidence="2" key="1">
    <citation type="submission" date="2022-05" db="EMBL/GenBank/DDBJ databases">
        <title>An RpoN-dependent PEP-CTERM gene is involved in floc formation of an Aquincola tertiaricarbonis strain.</title>
        <authorList>
            <person name="Qiu D."/>
            <person name="Xia M."/>
        </authorList>
    </citation>
    <scope>NUCLEOTIDE SEQUENCE</scope>
    <source>
        <strain evidence="2">RN12</strain>
    </source>
</reference>
<evidence type="ECO:0000313" key="3">
    <source>
        <dbReference type="Proteomes" id="UP001056201"/>
    </source>
</evidence>
<dbReference type="RefSeq" id="WP_250195064.1">
    <property type="nucleotide sequence ID" value="NZ_CP097635.1"/>
</dbReference>
<evidence type="ECO:0000313" key="2">
    <source>
        <dbReference type="EMBL" id="URI06801.1"/>
    </source>
</evidence>
<dbReference type="EMBL" id="CP097635">
    <property type="protein sequence ID" value="URI06801.1"/>
    <property type="molecule type" value="Genomic_DNA"/>
</dbReference>
<gene>
    <name evidence="2" type="ORF">MW290_12955</name>
</gene>
<dbReference type="Proteomes" id="UP001056201">
    <property type="component" value="Chromosome 1"/>
</dbReference>
<proteinExistence type="predicted"/>
<keyword evidence="1" id="KW-0812">Transmembrane</keyword>
<evidence type="ECO:0000256" key="1">
    <source>
        <dbReference type="SAM" id="Phobius"/>
    </source>
</evidence>
<keyword evidence="1" id="KW-1133">Transmembrane helix</keyword>
<feature type="transmembrane region" description="Helical" evidence="1">
    <location>
        <begin position="48"/>
        <end position="69"/>
    </location>
</feature>
<keyword evidence="3" id="KW-1185">Reference proteome</keyword>
<sequence>MDWTAPTWWWLITGLLVAVELATTTFYLLMMALGAAAGALAAHAGAPLGLQIAVAALVGGGAVAALYAARRRRQVTAPAADTAMNLDVGAQVEVPAWQPGGHARLPYRGSLWSGRYVGSGTPQPGPHVIRAVEGSVLLLDRIPG</sequence>
<name>A0ABY4S6T9_AQUTE</name>
<protein>
    <submittedName>
        <fullName evidence="2">NfeD family protein</fullName>
    </submittedName>
</protein>
<organism evidence="2 3">
    <name type="scientific">Aquincola tertiaricarbonis</name>
    <dbReference type="NCBI Taxonomy" id="391953"/>
    <lineage>
        <taxon>Bacteria</taxon>
        <taxon>Pseudomonadati</taxon>
        <taxon>Pseudomonadota</taxon>
        <taxon>Betaproteobacteria</taxon>
        <taxon>Burkholderiales</taxon>
        <taxon>Sphaerotilaceae</taxon>
        <taxon>Aquincola</taxon>
    </lineage>
</organism>
<feature type="transmembrane region" description="Helical" evidence="1">
    <location>
        <begin position="7"/>
        <end position="28"/>
    </location>
</feature>